<organism evidence="1 2">
    <name type="scientific">Enterobacter agglomerans</name>
    <name type="common">Erwinia herbicola</name>
    <name type="synonym">Pantoea agglomerans</name>
    <dbReference type="NCBI Taxonomy" id="549"/>
    <lineage>
        <taxon>Bacteria</taxon>
        <taxon>Pseudomonadati</taxon>
        <taxon>Pseudomonadota</taxon>
        <taxon>Gammaproteobacteria</taxon>
        <taxon>Enterobacterales</taxon>
        <taxon>Erwiniaceae</taxon>
        <taxon>Pantoea</taxon>
        <taxon>Pantoea agglomerans group</taxon>
    </lineage>
</organism>
<protein>
    <submittedName>
        <fullName evidence="1">Uncharacterized protein</fullName>
    </submittedName>
</protein>
<accession>A0ACC5RIX5</accession>
<evidence type="ECO:0000313" key="1">
    <source>
        <dbReference type="EMBL" id="MBK4724645.1"/>
    </source>
</evidence>
<name>A0ACC5RIX5_ENTAG</name>
<sequence>MKKILLSFAVIAIFFMCNYTYSYPEQTSFKSNAATSPTAQVASLVEKLVMADTKQSKKILAEIDSIRRENPENTDILLMYANSLIGEKQYKQGINSLRALYEKKPIRTYLLTQCMLKERLGNKDKSCYDEVVHLSEQKDLIDSDYITALFFSDTEKFKSVKKQLIKKKEVKKSDFLIYTLGQKEMLHELFP</sequence>
<dbReference type="EMBL" id="JAEOXF010000002">
    <property type="protein sequence ID" value="MBK4724645.1"/>
    <property type="molecule type" value="Genomic_DNA"/>
</dbReference>
<keyword evidence="2" id="KW-1185">Reference proteome</keyword>
<evidence type="ECO:0000313" key="2">
    <source>
        <dbReference type="Proteomes" id="UP000633731"/>
    </source>
</evidence>
<gene>
    <name evidence="1" type="ORF">JJL49_05310</name>
</gene>
<proteinExistence type="predicted"/>
<comment type="caution">
    <text evidence="1">The sequence shown here is derived from an EMBL/GenBank/DDBJ whole genome shotgun (WGS) entry which is preliminary data.</text>
</comment>
<reference evidence="1" key="1">
    <citation type="submission" date="2021-01" db="EMBL/GenBank/DDBJ databases">
        <title>Draft genome of Pantoea agglomerans Eh 335.</title>
        <authorList>
            <person name="Emsley S.A."/>
            <person name="Oline D.K."/>
            <person name="Saw J.H."/>
            <person name="Ushijima B."/>
            <person name="Videau P."/>
            <person name="Koyack M.J."/>
        </authorList>
    </citation>
    <scope>NUCLEOTIDE SEQUENCE</scope>
    <source>
        <strain evidence="1">Eh 335</strain>
    </source>
</reference>
<dbReference type="Proteomes" id="UP000633731">
    <property type="component" value="Unassembled WGS sequence"/>
</dbReference>